<comment type="caution">
    <text evidence="2">The sequence shown here is derived from an EMBL/GenBank/DDBJ whole genome shotgun (WGS) entry which is preliminary data.</text>
</comment>
<keyword evidence="2" id="KW-0813">Transport</keyword>
<protein>
    <submittedName>
        <fullName evidence="2">PTS sugar transporter subunit IIA</fullName>
    </submittedName>
</protein>
<sequence>MLPIKLENIKLNQQYKNREDYFKKMGEQLFSAGLVNEGYSTSIINREEIYPTGLATGEINIAIPHTDYQFSRTTDIFITVLKTPIAFFRMDEPEKTVEVSIIVQILFDNPEKQPDILKELMEIITNQRVLKEMIAAQEPKEVLQHFQINN</sequence>
<gene>
    <name evidence="2" type="ORF">P7D85_00235</name>
</gene>
<dbReference type="EMBL" id="JARPYI010000001">
    <property type="protein sequence ID" value="MDT2598177.1"/>
    <property type="molecule type" value="Genomic_DNA"/>
</dbReference>
<dbReference type="Pfam" id="PF00359">
    <property type="entry name" value="PTS_EIIA_2"/>
    <property type="match status" value="1"/>
</dbReference>
<dbReference type="SUPFAM" id="SSF55804">
    <property type="entry name" value="Phoshotransferase/anion transport protein"/>
    <property type="match status" value="1"/>
</dbReference>
<reference evidence="2 3" key="1">
    <citation type="submission" date="2023-03" db="EMBL/GenBank/DDBJ databases">
        <authorList>
            <person name="Shen W."/>
            <person name="Cai J."/>
        </authorList>
    </citation>
    <scope>NUCLEOTIDE SEQUENCE [LARGE SCALE GENOMIC DNA]</scope>
    <source>
        <strain evidence="2 3">D6-4</strain>
    </source>
</reference>
<name>A0ABU3ETI5_9ENTE</name>
<keyword evidence="2" id="KW-0762">Sugar transport</keyword>
<organism evidence="2 3">
    <name type="scientific">Enterococcus hulanensis</name>
    <dbReference type="NCBI Taxonomy" id="2559929"/>
    <lineage>
        <taxon>Bacteria</taxon>
        <taxon>Bacillati</taxon>
        <taxon>Bacillota</taxon>
        <taxon>Bacilli</taxon>
        <taxon>Lactobacillales</taxon>
        <taxon>Enterococcaceae</taxon>
        <taxon>Enterococcus</taxon>
    </lineage>
</organism>
<evidence type="ECO:0000313" key="2">
    <source>
        <dbReference type="EMBL" id="MDT2598177.1"/>
    </source>
</evidence>
<dbReference type="PANTHER" id="PTHR47738:SF3">
    <property type="entry name" value="PHOSPHOTRANSFERASE SYSTEM MANNITOL_FRUCTOSE-SPECIFIC IIA DOMAIN CONTAINING PROTEIN"/>
    <property type="match status" value="1"/>
</dbReference>
<evidence type="ECO:0000259" key="1">
    <source>
        <dbReference type="PROSITE" id="PS51094"/>
    </source>
</evidence>
<feature type="domain" description="PTS EIIA type-2" evidence="1">
    <location>
        <begin position="2"/>
        <end position="149"/>
    </location>
</feature>
<accession>A0ABU3ETI5</accession>
<dbReference type="InterPro" id="IPR002178">
    <property type="entry name" value="PTS_EIIA_type-2_dom"/>
</dbReference>
<evidence type="ECO:0000313" key="3">
    <source>
        <dbReference type="Proteomes" id="UP001252875"/>
    </source>
</evidence>
<dbReference type="PANTHER" id="PTHR47738">
    <property type="entry name" value="PTS SYSTEM FRUCTOSE-LIKE EIIA COMPONENT-RELATED"/>
    <property type="match status" value="1"/>
</dbReference>
<dbReference type="PROSITE" id="PS51094">
    <property type="entry name" value="PTS_EIIA_TYPE_2"/>
    <property type="match status" value="1"/>
</dbReference>
<dbReference type="CDD" id="cd00211">
    <property type="entry name" value="PTS_IIA_fru"/>
    <property type="match status" value="1"/>
</dbReference>
<dbReference type="InterPro" id="IPR016152">
    <property type="entry name" value="PTrfase/Anion_transptr"/>
</dbReference>
<proteinExistence type="predicted"/>
<dbReference type="InterPro" id="IPR051541">
    <property type="entry name" value="PTS_SugarTrans_NitroReg"/>
</dbReference>
<dbReference type="Proteomes" id="UP001252875">
    <property type="component" value="Unassembled WGS sequence"/>
</dbReference>
<dbReference type="RefSeq" id="WP_311821441.1">
    <property type="nucleotide sequence ID" value="NZ_JARPYF010000001.1"/>
</dbReference>
<keyword evidence="3" id="KW-1185">Reference proteome</keyword>
<dbReference type="Gene3D" id="3.40.930.10">
    <property type="entry name" value="Mannitol-specific EII, Chain A"/>
    <property type="match status" value="1"/>
</dbReference>